<dbReference type="PANTHER" id="PTHR10587:SF133">
    <property type="entry name" value="CHITIN DEACETYLASE 1-RELATED"/>
    <property type="match status" value="1"/>
</dbReference>
<dbReference type="InterPro" id="IPR050248">
    <property type="entry name" value="Polysacc_deacetylase_ArnD"/>
</dbReference>
<evidence type="ECO:0000313" key="4">
    <source>
        <dbReference type="EMBL" id="KAB1440077.1"/>
    </source>
</evidence>
<gene>
    <name evidence="4" type="ORF">F7O84_06785</name>
</gene>
<name>A0A7V7UD36_9FIRM</name>
<protein>
    <submittedName>
        <fullName evidence="4">Polysaccharide deacetylase family protein</fullName>
    </submittedName>
</protein>
<dbReference type="GO" id="GO:0046872">
    <property type="term" value="F:metal ion binding"/>
    <property type="evidence" value="ECO:0007669"/>
    <property type="project" value="UniProtKB-KW"/>
</dbReference>
<feature type="domain" description="NodB homology" evidence="3">
    <location>
        <begin position="16"/>
        <end position="269"/>
    </location>
</feature>
<sequence length="269" mass="31325">MSRLLKNIYTCFPEGKHKVLTFSYDDGKEEDRRLVALLNHYGMKGTFNLNGGIDWDDKRIPLSEYKELYAGHEVACHTYTHPTIERCPIDQVIAQVIEDRKVLEKTMGYTVRGMAYPNGSYTKEIQEILPKLGIKYARVVGNSDNFGMPTDYTAWKSTCHHNHNLLELGQQFVDLFKKQYLYMMYVWGHSYEFTDRDNWDVIENFCKLASHKDDIWYATNIEIYDYMEAASRLQYAADASFVYNPSAMSVWISVDEKIIEIPSGKQIEI</sequence>
<dbReference type="Proteomes" id="UP000461768">
    <property type="component" value="Unassembled WGS sequence"/>
</dbReference>
<evidence type="ECO:0000259" key="3">
    <source>
        <dbReference type="PROSITE" id="PS51677"/>
    </source>
</evidence>
<organism evidence="4 5">
    <name type="scientific">Candidatus Galacturonatibacter soehngenii</name>
    <dbReference type="NCBI Taxonomy" id="2307010"/>
    <lineage>
        <taxon>Bacteria</taxon>
        <taxon>Bacillati</taxon>
        <taxon>Bacillota</taxon>
        <taxon>Clostridia</taxon>
        <taxon>Lachnospirales</taxon>
        <taxon>Lachnospiraceae</taxon>
        <taxon>Candidatus Galacturonatibacter</taxon>
    </lineage>
</organism>
<evidence type="ECO:0000256" key="1">
    <source>
        <dbReference type="ARBA" id="ARBA00022723"/>
    </source>
</evidence>
<reference evidence="4 5" key="2">
    <citation type="submission" date="2020-02" db="EMBL/GenBank/DDBJ databases">
        <title>Candidatus Galacturonibacter soehngenii shows hetero-acetogenic catabolism of galacturonic acid but lacks a canonical carbon monoxide dehydrogenase/acetyl-CoA synthase complex.</title>
        <authorList>
            <person name="Diender M."/>
            <person name="Stouten G.R."/>
            <person name="Petersen J.F."/>
            <person name="Nielsen P.H."/>
            <person name="Dueholm M.S."/>
            <person name="Pronk J.T."/>
            <person name="Van Loosdrecht M.C.M."/>
        </authorList>
    </citation>
    <scope>NUCLEOTIDE SEQUENCE [LARGE SCALE GENOMIC DNA]</scope>
    <source>
        <strain evidence="4">GalUA</strain>
    </source>
</reference>
<dbReference type="InterPro" id="IPR002509">
    <property type="entry name" value="NODB_dom"/>
</dbReference>
<keyword evidence="1" id="KW-0479">Metal-binding</keyword>
<dbReference type="GO" id="GO:0016020">
    <property type="term" value="C:membrane"/>
    <property type="evidence" value="ECO:0007669"/>
    <property type="project" value="TreeGrafter"/>
</dbReference>
<dbReference type="Pfam" id="PF01522">
    <property type="entry name" value="Polysacc_deac_1"/>
    <property type="match status" value="1"/>
</dbReference>
<dbReference type="Gene3D" id="3.20.20.370">
    <property type="entry name" value="Glycoside hydrolase/deacetylase"/>
    <property type="match status" value="1"/>
</dbReference>
<proteinExistence type="predicted"/>
<dbReference type="RefSeq" id="WP_151143330.1">
    <property type="nucleotide sequence ID" value="NZ_WAGX01000004.1"/>
</dbReference>
<dbReference type="SUPFAM" id="SSF88713">
    <property type="entry name" value="Glycoside hydrolase/deacetylase"/>
    <property type="match status" value="1"/>
</dbReference>
<reference evidence="4 5" key="1">
    <citation type="submission" date="2019-09" db="EMBL/GenBank/DDBJ databases">
        <authorList>
            <person name="Valk L.C."/>
        </authorList>
    </citation>
    <scope>NUCLEOTIDE SEQUENCE [LARGE SCALE GENOMIC DNA]</scope>
    <source>
        <strain evidence="4">GalUA</strain>
    </source>
</reference>
<dbReference type="AlphaFoldDB" id="A0A7V7UD36"/>
<keyword evidence="5" id="KW-1185">Reference proteome</keyword>
<dbReference type="OrthoDB" id="43281at2"/>
<dbReference type="PROSITE" id="PS51677">
    <property type="entry name" value="NODB"/>
    <property type="match status" value="1"/>
</dbReference>
<comment type="caution">
    <text evidence="4">The sequence shown here is derived from an EMBL/GenBank/DDBJ whole genome shotgun (WGS) entry which is preliminary data.</text>
</comment>
<dbReference type="CDD" id="cd10967">
    <property type="entry name" value="CE4_GLA_like_6s"/>
    <property type="match status" value="1"/>
</dbReference>
<dbReference type="GO" id="GO:0005975">
    <property type="term" value="P:carbohydrate metabolic process"/>
    <property type="evidence" value="ECO:0007669"/>
    <property type="project" value="InterPro"/>
</dbReference>
<keyword evidence="2" id="KW-0378">Hydrolase</keyword>
<dbReference type="EMBL" id="WAGX01000004">
    <property type="protein sequence ID" value="KAB1440077.1"/>
    <property type="molecule type" value="Genomic_DNA"/>
</dbReference>
<accession>A0A7V7UD36</accession>
<dbReference type="InterPro" id="IPR011330">
    <property type="entry name" value="Glyco_hydro/deAcase_b/a-brl"/>
</dbReference>
<dbReference type="GO" id="GO:0016810">
    <property type="term" value="F:hydrolase activity, acting on carbon-nitrogen (but not peptide) bonds"/>
    <property type="evidence" value="ECO:0007669"/>
    <property type="project" value="InterPro"/>
</dbReference>
<evidence type="ECO:0000256" key="2">
    <source>
        <dbReference type="ARBA" id="ARBA00022801"/>
    </source>
</evidence>
<dbReference type="PANTHER" id="PTHR10587">
    <property type="entry name" value="GLYCOSYL TRANSFERASE-RELATED"/>
    <property type="match status" value="1"/>
</dbReference>
<evidence type="ECO:0000313" key="5">
    <source>
        <dbReference type="Proteomes" id="UP000461768"/>
    </source>
</evidence>